<reference evidence="1 2" key="1">
    <citation type="journal article" date="2011" name="J. Bacteriol.">
        <title>Genome sequence of the algicidal bacterium Kordia algicida OT-1.</title>
        <authorList>
            <person name="Lee H.S."/>
            <person name="Kang S.G."/>
            <person name="Kwon K.K."/>
            <person name="Lee J.H."/>
            <person name="Kim S.J."/>
        </authorList>
    </citation>
    <scope>NUCLEOTIDE SEQUENCE [LARGE SCALE GENOMIC DNA]</scope>
    <source>
        <strain evidence="1 2">OT-1</strain>
    </source>
</reference>
<organism evidence="1 2">
    <name type="scientific">Kordia algicida OT-1</name>
    <dbReference type="NCBI Taxonomy" id="391587"/>
    <lineage>
        <taxon>Bacteria</taxon>
        <taxon>Pseudomonadati</taxon>
        <taxon>Bacteroidota</taxon>
        <taxon>Flavobacteriia</taxon>
        <taxon>Flavobacteriales</taxon>
        <taxon>Flavobacteriaceae</taxon>
        <taxon>Kordia</taxon>
    </lineage>
</organism>
<protein>
    <submittedName>
        <fullName evidence="1">Uncharacterized protein</fullName>
    </submittedName>
</protein>
<dbReference type="InterPro" id="IPR058238">
    <property type="entry name" value="Lant_leader_dom"/>
</dbReference>
<dbReference type="AlphaFoldDB" id="A9DLA0"/>
<keyword evidence="2" id="KW-1185">Reference proteome</keyword>
<dbReference type="Proteomes" id="UP000002945">
    <property type="component" value="Unassembled WGS sequence"/>
</dbReference>
<dbReference type="EMBL" id="ABIB01000001">
    <property type="protein sequence ID" value="EDP98516.1"/>
    <property type="molecule type" value="Genomic_DNA"/>
</dbReference>
<evidence type="ECO:0000313" key="1">
    <source>
        <dbReference type="EMBL" id="EDP98516.1"/>
    </source>
</evidence>
<accession>A9DLA0</accession>
<proteinExistence type="predicted"/>
<evidence type="ECO:0000313" key="2">
    <source>
        <dbReference type="Proteomes" id="UP000002945"/>
    </source>
</evidence>
<dbReference type="HOGENOM" id="CLU_215353_0_0_10"/>
<comment type="caution">
    <text evidence="1">The sequence shown here is derived from an EMBL/GenBank/DDBJ whole genome shotgun (WGS) entry which is preliminary data.</text>
</comment>
<sequence length="50" mass="5572">MKKSLKKLQINKQVVTNLDAEKVNEIKGGLTAMMCNTVPEWDGGIGCHLW</sequence>
<name>A9DLA0_9FLAO</name>
<gene>
    <name evidence="1" type="ORF">KAOT1_14902</name>
</gene>
<dbReference type="RefSeq" id="WP_007095527.1">
    <property type="nucleotide sequence ID" value="NZ_CP142125.1"/>
</dbReference>
<dbReference type="OrthoDB" id="1453313at2"/>
<dbReference type="NCBIfam" id="NF038153">
    <property type="entry name" value="lant_leader_L1a"/>
    <property type="match status" value="1"/>
</dbReference>